<protein>
    <recommendedName>
        <fullName evidence="3">DUF5659 domain-containing protein</fullName>
    </recommendedName>
</protein>
<gene>
    <name evidence="1" type="ORF">K8I29_08740</name>
</gene>
<reference evidence="1" key="1">
    <citation type="journal article" date="2021" name="bioRxiv">
        <title>Unraveling nitrogen, sulfur and carbon metabolic pathways and microbial community transcriptional responses to substrate deprivation and toxicity stresses in a bioreactor mimicking anoxic brackish coastal sediment conditions.</title>
        <authorList>
            <person name="Martins P.D."/>
            <person name="Echeveste M.J."/>
            <person name="Arshad A."/>
            <person name="Kurth J."/>
            <person name="Ouboter H."/>
            <person name="Jetten M.S.M."/>
            <person name="Welte C.U."/>
        </authorList>
    </citation>
    <scope>NUCLEOTIDE SEQUENCE</scope>
    <source>
        <strain evidence="1">MAG_39</strain>
    </source>
</reference>
<comment type="caution">
    <text evidence="1">The sequence shown here is derived from an EMBL/GenBank/DDBJ whole genome shotgun (WGS) entry which is preliminary data.</text>
</comment>
<sequence length="81" mass="9139">MELEKSTLEDTAVVAYLALRGHRFKPVKKYDGRIAFEVEGDIAHSLQEIYDNKPCPILDYIKSLKTVRGAIFSLKQAGGRQ</sequence>
<evidence type="ECO:0000313" key="2">
    <source>
        <dbReference type="Proteomes" id="UP000705867"/>
    </source>
</evidence>
<reference evidence="1" key="2">
    <citation type="submission" date="2021-08" db="EMBL/GenBank/DDBJ databases">
        <authorList>
            <person name="Dalcin Martins P."/>
        </authorList>
    </citation>
    <scope>NUCLEOTIDE SEQUENCE</scope>
    <source>
        <strain evidence="1">MAG_39</strain>
    </source>
</reference>
<dbReference type="EMBL" id="JAIOIV010000073">
    <property type="protein sequence ID" value="MBZ0156278.1"/>
    <property type="molecule type" value="Genomic_DNA"/>
</dbReference>
<accession>A0A953J5Y2</accession>
<organism evidence="1 2">
    <name type="scientific">Candidatus Nitrobium versatile</name>
    <dbReference type="NCBI Taxonomy" id="2884831"/>
    <lineage>
        <taxon>Bacteria</taxon>
        <taxon>Pseudomonadati</taxon>
        <taxon>Nitrospirota</taxon>
        <taxon>Nitrospiria</taxon>
        <taxon>Nitrospirales</taxon>
        <taxon>Nitrospiraceae</taxon>
        <taxon>Candidatus Nitrobium</taxon>
    </lineage>
</organism>
<evidence type="ECO:0008006" key="3">
    <source>
        <dbReference type="Google" id="ProtNLM"/>
    </source>
</evidence>
<proteinExistence type="predicted"/>
<dbReference type="AlphaFoldDB" id="A0A953J5Y2"/>
<evidence type="ECO:0000313" key="1">
    <source>
        <dbReference type="EMBL" id="MBZ0156278.1"/>
    </source>
</evidence>
<dbReference type="Proteomes" id="UP000705867">
    <property type="component" value="Unassembled WGS sequence"/>
</dbReference>
<name>A0A953J5Y2_9BACT</name>